<dbReference type="HOGENOM" id="CLU_1879414_0_0_1"/>
<reference evidence="2" key="1">
    <citation type="journal article" date="2006" name="PLoS Biol.">
        <title>Macronuclear genome sequence of the ciliate Tetrahymena thermophila, a model eukaryote.</title>
        <authorList>
            <person name="Eisen J.A."/>
            <person name="Coyne R.S."/>
            <person name="Wu M."/>
            <person name="Wu D."/>
            <person name="Thiagarajan M."/>
            <person name="Wortman J.R."/>
            <person name="Badger J.H."/>
            <person name="Ren Q."/>
            <person name="Amedeo P."/>
            <person name="Jones K.M."/>
            <person name="Tallon L.J."/>
            <person name="Delcher A.L."/>
            <person name="Salzberg S.L."/>
            <person name="Silva J.C."/>
            <person name="Haas B.J."/>
            <person name="Majoros W.H."/>
            <person name="Farzad M."/>
            <person name="Carlton J.M."/>
            <person name="Smith R.K. Jr."/>
            <person name="Garg J."/>
            <person name="Pearlman R.E."/>
            <person name="Karrer K.M."/>
            <person name="Sun L."/>
            <person name="Manning G."/>
            <person name="Elde N.C."/>
            <person name="Turkewitz A.P."/>
            <person name="Asai D.J."/>
            <person name="Wilkes D.E."/>
            <person name="Wang Y."/>
            <person name="Cai H."/>
            <person name="Collins K."/>
            <person name="Stewart B.A."/>
            <person name="Lee S.R."/>
            <person name="Wilamowska K."/>
            <person name="Weinberg Z."/>
            <person name="Ruzzo W.L."/>
            <person name="Wloga D."/>
            <person name="Gaertig J."/>
            <person name="Frankel J."/>
            <person name="Tsao C.-C."/>
            <person name="Gorovsky M.A."/>
            <person name="Keeling P.J."/>
            <person name="Waller R.F."/>
            <person name="Patron N.J."/>
            <person name="Cherry J.M."/>
            <person name="Stover N.A."/>
            <person name="Krieger C.J."/>
            <person name="del Toro C."/>
            <person name="Ryder H.F."/>
            <person name="Williamson S.C."/>
            <person name="Barbeau R.A."/>
            <person name="Hamilton E.P."/>
            <person name="Orias E."/>
        </authorList>
    </citation>
    <scope>NUCLEOTIDE SEQUENCE [LARGE SCALE GENOMIC DNA]</scope>
    <source>
        <strain evidence="2">SB210</strain>
    </source>
</reference>
<dbReference type="eggNOG" id="ENOG502SSPX">
    <property type="taxonomic scope" value="Eukaryota"/>
</dbReference>
<gene>
    <name evidence="1" type="ORF">TTHERM_00585510</name>
</gene>
<accession>I7LZV6</accession>
<sequence length="155" mass="18398">MTNTAVDSKSGDKKAFEQIVSEQQQKVKDQYKQTTMFIRENYLPHFNLYQKTMIYKKMACYEQNLADPSVYYSCIEKIDQNMQTNSMRLQQKFARIDEKDKECQDSCTKNFSGSDNFITCMQKCSDILKKQSIDIYEEFYKSTISDLPEFKKIRK</sequence>
<evidence type="ECO:0000313" key="1">
    <source>
        <dbReference type="EMBL" id="EAR84993.3"/>
    </source>
</evidence>
<dbReference type="OMA" id="IEDSGCQ"/>
<dbReference type="EMBL" id="GG662510">
    <property type="protein sequence ID" value="EAR84993.3"/>
    <property type="molecule type" value="Genomic_DNA"/>
</dbReference>
<proteinExistence type="predicted"/>
<protein>
    <submittedName>
        <fullName evidence="1">Uncharacterized protein</fullName>
    </submittedName>
</protein>
<organism evidence="1 2">
    <name type="scientific">Tetrahymena thermophila (strain SB210)</name>
    <dbReference type="NCBI Taxonomy" id="312017"/>
    <lineage>
        <taxon>Eukaryota</taxon>
        <taxon>Sar</taxon>
        <taxon>Alveolata</taxon>
        <taxon>Ciliophora</taxon>
        <taxon>Intramacronucleata</taxon>
        <taxon>Oligohymenophorea</taxon>
        <taxon>Hymenostomatida</taxon>
        <taxon>Tetrahymenina</taxon>
        <taxon>Tetrahymenidae</taxon>
        <taxon>Tetrahymena</taxon>
    </lineage>
</organism>
<dbReference type="AlphaFoldDB" id="I7LZV6"/>
<evidence type="ECO:0000313" key="2">
    <source>
        <dbReference type="Proteomes" id="UP000009168"/>
    </source>
</evidence>
<dbReference type="Proteomes" id="UP000009168">
    <property type="component" value="Unassembled WGS sequence"/>
</dbReference>
<dbReference type="RefSeq" id="XP_001032656.3">
    <property type="nucleotide sequence ID" value="XM_001032656.3"/>
</dbReference>
<dbReference type="KEGG" id="tet:TTHERM_00585510"/>
<dbReference type="InParanoid" id="I7LZV6"/>
<name>I7LZV6_TETTS</name>
<dbReference type="GeneID" id="7843109"/>
<keyword evidence="2" id="KW-1185">Reference proteome</keyword>